<protein>
    <submittedName>
        <fullName evidence="2">Dynein light chain, type 1/2</fullName>
    </submittedName>
</protein>
<keyword evidence="3" id="KW-1185">Reference proteome</keyword>
<dbReference type="AlphaFoldDB" id="A0A162ISY2"/>
<dbReference type="InterPro" id="IPR037177">
    <property type="entry name" value="DLC_sf"/>
</dbReference>
<evidence type="ECO:0000313" key="2">
    <source>
        <dbReference type="EMBL" id="KZZ97962.1"/>
    </source>
</evidence>
<dbReference type="OrthoDB" id="10033309at2759"/>
<dbReference type="EMBL" id="AZGZ01000001">
    <property type="protein sequence ID" value="KZZ97962.1"/>
    <property type="molecule type" value="Genomic_DNA"/>
</dbReference>
<dbReference type="GO" id="GO:0007017">
    <property type="term" value="P:microtubule-based process"/>
    <property type="evidence" value="ECO:0007669"/>
    <property type="project" value="InterPro"/>
</dbReference>
<dbReference type="Gene3D" id="3.30.740.10">
    <property type="entry name" value="Protein Inhibitor Of Neuronal Nitric Oxide Synthase"/>
    <property type="match status" value="1"/>
</dbReference>
<organism evidence="2 3">
    <name type="scientific">Ascosphaera apis ARSEF 7405</name>
    <dbReference type="NCBI Taxonomy" id="392613"/>
    <lineage>
        <taxon>Eukaryota</taxon>
        <taxon>Fungi</taxon>
        <taxon>Dikarya</taxon>
        <taxon>Ascomycota</taxon>
        <taxon>Pezizomycotina</taxon>
        <taxon>Eurotiomycetes</taxon>
        <taxon>Eurotiomycetidae</taxon>
        <taxon>Onygenales</taxon>
        <taxon>Ascosphaeraceae</taxon>
        <taxon>Ascosphaera</taxon>
    </lineage>
</organism>
<dbReference type="InterPro" id="IPR001372">
    <property type="entry name" value="Dynein_light_chain_typ-1/2"/>
</dbReference>
<feature type="region of interest" description="Disordered" evidence="1">
    <location>
        <begin position="1"/>
        <end position="23"/>
    </location>
</feature>
<dbReference type="SUPFAM" id="SSF54648">
    <property type="entry name" value="DLC"/>
    <property type="match status" value="1"/>
</dbReference>
<comment type="caution">
    <text evidence="2">The sequence shown here is derived from an EMBL/GenBank/DDBJ whole genome shotgun (WGS) entry which is preliminary data.</text>
</comment>
<feature type="compositionally biased region" description="Basic and acidic residues" evidence="1">
    <location>
        <begin position="1"/>
        <end position="14"/>
    </location>
</feature>
<dbReference type="VEuPathDB" id="FungiDB:AAP_00223"/>
<proteinExistence type="predicted"/>
<dbReference type="GO" id="GO:0030286">
    <property type="term" value="C:dynein complex"/>
    <property type="evidence" value="ECO:0007669"/>
    <property type="project" value="InterPro"/>
</dbReference>
<evidence type="ECO:0000256" key="1">
    <source>
        <dbReference type="SAM" id="MobiDB-lite"/>
    </source>
</evidence>
<accession>A0A162ISY2</accession>
<dbReference type="Proteomes" id="UP000242877">
    <property type="component" value="Unassembled WGS sequence"/>
</dbReference>
<dbReference type="Pfam" id="PF01221">
    <property type="entry name" value="Dynein_light"/>
    <property type="match status" value="1"/>
</dbReference>
<dbReference type="SMART" id="SM01375">
    <property type="entry name" value="Dynein_light"/>
    <property type="match status" value="1"/>
</dbReference>
<evidence type="ECO:0000313" key="3">
    <source>
        <dbReference type="Proteomes" id="UP000242877"/>
    </source>
</evidence>
<reference evidence="2 3" key="1">
    <citation type="journal article" date="2016" name="Genome Biol. Evol.">
        <title>Divergent and convergent evolution of fungal pathogenicity.</title>
        <authorList>
            <person name="Shang Y."/>
            <person name="Xiao G."/>
            <person name="Zheng P."/>
            <person name="Cen K."/>
            <person name="Zhan S."/>
            <person name="Wang C."/>
        </authorList>
    </citation>
    <scope>NUCLEOTIDE SEQUENCE [LARGE SCALE GENOMIC DNA]</scope>
    <source>
        <strain evidence="2 3">ARSEF 7405</strain>
    </source>
</reference>
<gene>
    <name evidence="2" type="ORF">AAP_00223</name>
</gene>
<sequence length="58" mass="6680">MAEVATERKEKLEAQIKSADMSEEMQQEAIDVATEAMEKFPIEKDIAQYIKKEVLYIS</sequence>
<name>A0A162ISY2_9EURO</name>